<sequence length="118" mass="13675">MKRLGIILLIFLGFSYVSSAEEDIRSFFEEITISGKAYNISFGSAEEIETLIVETDDIKDGTYEISVTRVDNHIYKIDETKYYIEMPYCYEYSYGDKAIMKVESYMGYKVGTLIFVED</sequence>
<dbReference type="AlphaFoldDB" id="A0A4S2EH86"/>
<gene>
    <name evidence="1" type="ORF">E5342_16680</name>
</gene>
<organism evidence="1 2">
    <name type="scientific">Parabacteroides distasonis</name>
    <dbReference type="NCBI Taxonomy" id="823"/>
    <lineage>
        <taxon>Bacteria</taxon>
        <taxon>Pseudomonadati</taxon>
        <taxon>Bacteroidota</taxon>
        <taxon>Bacteroidia</taxon>
        <taxon>Bacteroidales</taxon>
        <taxon>Tannerellaceae</taxon>
        <taxon>Parabacteroides</taxon>
    </lineage>
</organism>
<protein>
    <submittedName>
        <fullName evidence="1">Uncharacterized protein</fullName>
    </submittedName>
</protein>
<proteinExistence type="predicted"/>
<reference evidence="1 2" key="1">
    <citation type="submission" date="2019-04" db="EMBL/GenBank/DDBJ databases">
        <title>Microbes associate with the intestines of laboratory mice.</title>
        <authorList>
            <person name="Navarre W."/>
            <person name="Wong E."/>
            <person name="Huang K."/>
            <person name="Tropini C."/>
            <person name="Ng K."/>
            <person name="Yu B."/>
        </authorList>
    </citation>
    <scope>NUCLEOTIDE SEQUENCE [LARGE SCALE GENOMIC DNA]</scope>
    <source>
        <strain evidence="1 2">NM39_I3</strain>
    </source>
</reference>
<dbReference type="Proteomes" id="UP000310032">
    <property type="component" value="Unassembled WGS sequence"/>
</dbReference>
<evidence type="ECO:0000313" key="2">
    <source>
        <dbReference type="Proteomes" id="UP000310032"/>
    </source>
</evidence>
<name>A0A4S2EH86_PARDI</name>
<comment type="caution">
    <text evidence="1">The sequence shown here is derived from an EMBL/GenBank/DDBJ whole genome shotgun (WGS) entry which is preliminary data.</text>
</comment>
<dbReference type="EMBL" id="SRYM01000063">
    <property type="protein sequence ID" value="TGY54662.1"/>
    <property type="molecule type" value="Genomic_DNA"/>
</dbReference>
<accession>A0A4S2EH86</accession>
<dbReference type="RefSeq" id="WP_135959851.1">
    <property type="nucleotide sequence ID" value="NZ_SRYM01000063.1"/>
</dbReference>
<evidence type="ECO:0000313" key="1">
    <source>
        <dbReference type="EMBL" id="TGY54662.1"/>
    </source>
</evidence>